<proteinExistence type="predicted"/>
<feature type="compositionally biased region" description="Polar residues" evidence="1">
    <location>
        <begin position="110"/>
        <end position="121"/>
    </location>
</feature>
<evidence type="ECO:0000313" key="3">
    <source>
        <dbReference type="Proteomes" id="UP000479710"/>
    </source>
</evidence>
<dbReference type="EMBL" id="SPHZ02000001">
    <property type="protein sequence ID" value="KAF0934361.1"/>
    <property type="molecule type" value="Genomic_DNA"/>
</dbReference>
<protein>
    <submittedName>
        <fullName evidence="2">Uncharacterized protein</fullName>
    </submittedName>
</protein>
<reference evidence="2 3" key="1">
    <citation type="submission" date="2019-11" db="EMBL/GenBank/DDBJ databases">
        <title>Whole genome sequence of Oryza granulata.</title>
        <authorList>
            <person name="Li W."/>
        </authorList>
    </citation>
    <scope>NUCLEOTIDE SEQUENCE [LARGE SCALE GENOMIC DNA]</scope>
    <source>
        <strain evidence="3">cv. Menghai</strain>
        <tissue evidence="2">Leaf</tissue>
    </source>
</reference>
<accession>A0A6G1FBZ1</accession>
<name>A0A6G1FBZ1_9ORYZ</name>
<sequence length="121" mass="13938">MHIPHRASFAFNSDNDDEIEEDDKIWKQKHRKAEKVKDHKPAHKEKQGGETRKMKEKMNGEPMAQEEDMVMKEMEDDKTQASVWYVTRVMARGGTTEASFVGPKGEPEKINTQTTTSSSRE</sequence>
<feature type="compositionally biased region" description="Acidic residues" evidence="1">
    <location>
        <begin position="14"/>
        <end position="23"/>
    </location>
</feature>
<feature type="compositionally biased region" description="Basic and acidic residues" evidence="1">
    <location>
        <begin position="35"/>
        <end position="59"/>
    </location>
</feature>
<feature type="region of interest" description="Disordered" evidence="1">
    <location>
        <begin position="96"/>
        <end position="121"/>
    </location>
</feature>
<dbReference type="OrthoDB" id="682024at2759"/>
<gene>
    <name evidence="2" type="ORF">E2562_024990</name>
</gene>
<dbReference type="AlphaFoldDB" id="A0A6G1FBZ1"/>
<evidence type="ECO:0000313" key="2">
    <source>
        <dbReference type="EMBL" id="KAF0934361.1"/>
    </source>
</evidence>
<keyword evidence="3" id="KW-1185">Reference proteome</keyword>
<feature type="region of interest" description="Disordered" evidence="1">
    <location>
        <begin position="1"/>
        <end position="62"/>
    </location>
</feature>
<organism evidence="2 3">
    <name type="scientific">Oryza meyeriana var. granulata</name>
    <dbReference type="NCBI Taxonomy" id="110450"/>
    <lineage>
        <taxon>Eukaryota</taxon>
        <taxon>Viridiplantae</taxon>
        <taxon>Streptophyta</taxon>
        <taxon>Embryophyta</taxon>
        <taxon>Tracheophyta</taxon>
        <taxon>Spermatophyta</taxon>
        <taxon>Magnoliopsida</taxon>
        <taxon>Liliopsida</taxon>
        <taxon>Poales</taxon>
        <taxon>Poaceae</taxon>
        <taxon>BOP clade</taxon>
        <taxon>Oryzoideae</taxon>
        <taxon>Oryzeae</taxon>
        <taxon>Oryzinae</taxon>
        <taxon>Oryza</taxon>
        <taxon>Oryza meyeriana</taxon>
    </lineage>
</organism>
<evidence type="ECO:0000256" key="1">
    <source>
        <dbReference type="SAM" id="MobiDB-lite"/>
    </source>
</evidence>
<dbReference type="Proteomes" id="UP000479710">
    <property type="component" value="Unassembled WGS sequence"/>
</dbReference>
<comment type="caution">
    <text evidence="2">The sequence shown here is derived from an EMBL/GenBank/DDBJ whole genome shotgun (WGS) entry which is preliminary data.</text>
</comment>